<dbReference type="KEGG" id="sus:Acid_6634"/>
<accession>Q01S14</accession>
<dbReference type="AlphaFoldDB" id="Q01S14"/>
<evidence type="ECO:0000313" key="3">
    <source>
        <dbReference type="EMBL" id="ABJ87556.1"/>
    </source>
</evidence>
<feature type="domain" description="Glycosyltransferase subfamily 4-like N-terminal" evidence="2">
    <location>
        <begin position="15"/>
        <end position="186"/>
    </location>
</feature>
<dbReference type="InterPro" id="IPR028098">
    <property type="entry name" value="Glyco_trans_4-like_N"/>
</dbReference>
<gene>
    <name evidence="3" type="ordered locus">Acid_6634</name>
</gene>
<dbReference type="Gene3D" id="3.40.50.2000">
    <property type="entry name" value="Glycogen Phosphorylase B"/>
    <property type="match status" value="2"/>
</dbReference>
<dbReference type="EMBL" id="CP000473">
    <property type="protein sequence ID" value="ABJ87556.1"/>
    <property type="molecule type" value="Genomic_DNA"/>
</dbReference>
<dbReference type="PANTHER" id="PTHR45947:SF3">
    <property type="entry name" value="SULFOQUINOVOSYL TRANSFERASE SQD2"/>
    <property type="match status" value="1"/>
</dbReference>
<organism evidence="3">
    <name type="scientific">Solibacter usitatus (strain Ellin6076)</name>
    <dbReference type="NCBI Taxonomy" id="234267"/>
    <lineage>
        <taxon>Bacteria</taxon>
        <taxon>Pseudomonadati</taxon>
        <taxon>Acidobacteriota</taxon>
        <taxon>Terriglobia</taxon>
        <taxon>Bryobacterales</taxon>
        <taxon>Solibacteraceae</taxon>
        <taxon>Candidatus Solibacter</taxon>
    </lineage>
</organism>
<dbReference type="InParanoid" id="Q01S14"/>
<evidence type="ECO:0000259" key="1">
    <source>
        <dbReference type="Pfam" id="PF00534"/>
    </source>
</evidence>
<dbReference type="PANTHER" id="PTHR45947">
    <property type="entry name" value="SULFOQUINOVOSYL TRANSFERASE SQD2"/>
    <property type="match status" value="1"/>
</dbReference>
<keyword evidence="3" id="KW-0808">Transferase</keyword>
<protein>
    <submittedName>
        <fullName evidence="3">Glycosyl transferase, group 1</fullName>
    </submittedName>
</protein>
<dbReference type="Pfam" id="PF13439">
    <property type="entry name" value="Glyco_transf_4"/>
    <property type="match status" value="1"/>
</dbReference>
<dbReference type="eggNOG" id="COG0438">
    <property type="taxonomic scope" value="Bacteria"/>
</dbReference>
<name>Q01S14_SOLUE</name>
<evidence type="ECO:0000259" key="2">
    <source>
        <dbReference type="Pfam" id="PF13439"/>
    </source>
</evidence>
<proteinExistence type="predicted"/>
<dbReference type="STRING" id="234267.Acid_6634"/>
<dbReference type="InterPro" id="IPR050194">
    <property type="entry name" value="Glycosyltransferase_grp1"/>
</dbReference>
<dbReference type="OrthoDB" id="9801609at2"/>
<dbReference type="HOGENOM" id="CLU_041001_0_0_0"/>
<dbReference type="InterPro" id="IPR001296">
    <property type="entry name" value="Glyco_trans_1"/>
</dbReference>
<dbReference type="SUPFAM" id="SSF53756">
    <property type="entry name" value="UDP-Glycosyltransferase/glycogen phosphorylase"/>
    <property type="match status" value="1"/>
</dbReference>
<dbReference type="CAZy" id="GT4">
    <property type="family name" value="Glycosyltransferase Family 4"/>
</dbReference>
<dbReference type="GO" id="GO:0016757">
    <property type="term" value="F:glycosyltransferase activity"/>
    <property type="evidence" value="ECO:0007669"/>
    <property type="project" value="InterPro"/>
</dbReference>
<reference evidence="3" key="1">
    <citation type="submission" date="2006-10" db="EMBL/GenBank/DDBJ databases">
        <title>Complete sequence of Solibacter usitatus Ellin6076.</title>
        <authorList>
            <consortium name="US DOE Joint Genome Institute"/>
            <person name="Copeland A."/>
            <person name="Lucas S."/>
            <person name="Lapidus A."/>
            <person name="Barry K."/>
            <person name="Detter J.C."/>
            <person name="Glavina del Rio T."/>
            <person name="Hammon N."/>
            <person name="Israni S."/>
            <person name="Dalin E."/>
            <person name="Tice H."/>
            <person name="Pitluck S."/>
            <person name="Thompson L.S."/>
            <person name="Brettin T."/>
            <person name="Bruce D."/>
            <person name="Han C."/>
            <person name="Tapia R."/>
            <person name="Gilna P."/>
            <person name="Schmutz J."/>
            <person name="Larimer F."/>
            <person name="Land M."/>
            <person name="Hauser L."/>
            <person name="Kyrpides N."/>
            <person name="Mikhailova N."/>
            <person name="Janssen P.H."/>
            <person name="Kuske C.R."/>
            <person name="Richardson P."/>
        </authorList>
    </citation>
    <scope>NUCLEOTIDE SEQUENCE</scope>
    <source>
        <strain evidence="3">Ellin6076</strain>
    </source>
</reference>
<feature type="domain" description="Glycosyl transferase family 1" evidence="1">
    <location>
        <begin position="194"/>
        <end position="322"/>
    </location>
</feature>
<sequence>MRTAIVHYWLLNQRGGEKVVDALCRLLPDADIFTLFCDPATLSPAMRTHRITTSFLNPLRRRYRSLLPLMPMALESFDLRGYDLVVSSESGPAKGVITSSNTRHICYCHTPMRYLWDLYPAYRNEWTRSRWKRAMMTPIANYLRLWDYASAARVDQFAANSRNVQTRIWKTYRRESQVIHPPVDVASFYWKPADDYFLAVSELVAYKRIDSLVRCFSASGRRLKIAGAGPEYGRLRAMAGSNVEFPGRVSDGELRELYARCRAFLLPGEEDFGITPVEALASGKPVVALGRGGALETVPDFGGVFYDDEAGLPDAIERFEAMEGSIRPVELQAWARQFSEEEFMRKMGIMLEAGLPEHGRTEQPRRAR</sequence>
<dbReference type="Pfam" id="PF00534">
    <property type="entry name" value="Glycos_transf_1"/>
    <property type="match status" value="1"/>
</dbReference>